<dbReference type="AlphaFoldDB" id="A0A291GE78"/>
<organism evidence="1 2">
    <name type="scientific">Celeribacter ethanolicus</name>
    <dbReference type="NCBI Taxonomy" id="1758178"/>
    <lineage>
        <taxon>Bacteria</taxon>
        <taxon>Pseudomonadati</taxon>
        <taxon>Pseudomonadota</taxon>
        <taxon>Alphaproteobacteria</taxon>
        <taxon>Rhodobacterales</taxon>
        <taxon>Roseobacteraceae</taxon>
        <taxon>Celeribacter</taxon>
    </lineage>
</organism>
<dbReference type="RefSeq" id="WP_096806249.1">
    <property type="nucleotide sequence ID" value="NZ_CP022196.1"/>
</dbReference>
<dbReference type="Proteomes" id="UP000217935">
    <property type="component" value="Chromosome"/>
</dbReference>
<accession>A0A291GE78</accession>
<sequence>MEKLTLLLPESTVRMLHLLARETGLPIGTMVQEMALDRYMHRLMEASNPVLVDLARTVLQQKL</sequence>
<dbReference type="KEGG" id="ceh:CEW89_13570"/>
<dbReference type="EMBL" id="CP022196">
    <property type="protein sequence ID" value="ATG48505.1"/>
    <property type="molecule type" value="Genomic_DNA"/>
</dbReference>
<reference evidence="1 2" key="1">
    <citation type="submission" date="2017-06" db="EMBL/GenBank/DDBJ databases">
        <title>Celeribacter sp. TSPH2 complete genome sequence.</title>
        <authorList>
            <person name="Woo J.-H."/>
            <person name="Kim H.-S."/>
        </authorList>
    </citation>
    <scope>NUCLEOTIDE SEQUENCE [LARGE SCALE GENOMIC DNA]</scope>
    <source>
        <strain evidence="1 2">TSPH2</strain>
    </source>
</reference>
<proteinExistence type="predicted"/>
<dbReference type="STRING" id="1758178.GCA_001550095_01749"/>
<dbReference type="OrthoDB" id="7873665at2"/>
<evidence type="ECO:0000313" key="2">
    <source>
        <dbReference type="Proteomes" id="UP000217935"/>
    </source>
</evidence>
<evidence type="ECO:0000313" key="1">
    <source>
        <dbReference type="EMBL" id="ATG48505.1"/>
    </source>
</evidence>
<keyword evidence="2" id="KW-1185">Reference proteome</keyword>
<name>A0A291GE78_9RHOB</name>
<protein>
    <submittedName>
        <fullName evidence="1">Uncharacterized protein</fullName>
    </submittedName>
</protein>
<gene>
    <name evidence="1" type="ORF">CEW89_13570</name>
</gene>